<dbReference type="PRINTS" id="PR00509">
    <property type="entry name" value="PGMPMM"/>
</dbReference>
<dbReference type="Pfam" id="PF02879">
    <property type="entry name" value="PGM_PMM_II"/>
    <property type="match status" value="1"/>
</dbReference>
<feature type="domain" description="Alpha-D-phosphohexomutase alpha/beta/alpha" evidence="9">
    <location>
        <begin position="8"/>
        <end position="136"/>
    </location>
</feature>
<feature type="domain" description="Alpha-D-phosphohexomutase alpha/beta/alpha" evidence="10">
    <location>
        <begin position="161"/>
        <end position="260"/>
    </location>
</feature>
<organism evidence="12 13">
    <name type="scientific">Candidatus Nomurabacteria bacterium RIFCSPHIGHO2_02_FULL_42_24</name>
    <dbReference type="NCBI Taxonomy" id="1801757"/>
    <lineage>
        <taxon>Bacteria</taxon>
        <taxon>Candidatus Nomuraibacteriota</taxon>
    </lineage>
</organism>
<dbReference type="InterPro" id="IPR036900">
    <property type="entry name" value="A-D-PHexomutase_C_sf"/>
</dbReference>
<dbReference type="GO" id="GO:0005829">
    <property type="term" value="C:cytosol"/>
    <property type="evidence" value="ECO:0007669"/>
    <property type="project" value="TreeGrafter"/>
</dbReference>
<dbReference type="SUPFAM" id="SSF53738">
    <property type="entry name" value="Phosphoglucomutase, first 3 domains"/>
    <property type="match status" value="3"/>
</dbReference>
<evidence type="ECO:0000256" key="5">
    <source>
        <dbReference type="ARBA" id="ARBA00022842"/>
    </source>
</evidence>
<dbReference type="PANTHER" id="PTHR42946">
    <property type="entry name" value="PHOSPHOHEXOSE MUTASE"/>
    <property type="match status" value="1"/>
</dbReference>
<evidence type="ECO:0000256" key="1">
    <source>
        <dbReference type="ARBA" id="ARBA00001946"/>
    </source>
</evidence>
<evidence type="ECO:0000259" key="9">
    <source>
        <dbReference type="Pfam" id="PF02878"/>
    </source>
</evidence>
<evidence type="ECO:0000259" key="10">
    <source>
        <dbReference type="Pfam" id="PF02879"/>
    </source>
</evidence>
<name>A0A1F6WI54_9BACT</name>
<dbReference type="InterPro" id="IPR005846">
    <property type="entry name" value="A-D-PHexomutase_a/b/a-III"/>
</dbReference>
<evidence type="ECO:0000313" key="13">
    <source>
        <dbReference type="Proteomes" id="UP000179880"/>
    </source>
</evidence>
<dbReference type="GO" id="GO:0005975">
    <property type="term" value="P:carbohydrate metabolic process"/>
    <property type="evidence" value="ECO:0007669"/>
    <property type="project" value="InterPro"/>
</dbReference>
<accession>A0A1F6WI54</accession>
<dbReference type="Pfam" id="PF00408">
    <property type="entry name" value="PGM_PMM_IV"/>
    <property type="match status" value="1"/>
</dbReference>
<dbReference type="Proteomes" id="UP000179880">
    <property type="component" value="Unassembled WGS sequence"/>
</dbReference>
<feature type="domain" description="Alpha-D-phosphohexomutase C-terminal" evidence="8">
    <location>
        <begin position="400"/>
        <end position="453"/>
    </location>
</feature>
<keyword evidence="4 7" id="KW-0479">Metal-binding</keyword>
<dbReference type="SUPFAM" id="SSF55957">
    <property type="entry name" value="Phosphoglucomutase, C-terminal domain"/>
    <property type="match status" value="1"/>
</dbReference>
<keyword evidence="3" id="KW-0597">Phosphoprotein</keyword>
<dbReference type="Gene3D" id="3.40.120.10">
    <property type="entry name" value="Alpha-D-Glucose-1,6-Bisphosphate, subunit A, domain 3"/>
    <property type="match status" value="3"/>
</dbReference>
<evidence type="ECO:0000256" key="7">
    <source>
        <dbReference type="RuleBase" id="RU004326"/>
    </source>
</evidence>
<evidence type="ECO:0000256" key="3">
    <source>
        <dbReference type="ARBA" id="ARBA00022553"/>
    </source>
</evidence>
<reference evidence="12 13" key="1">
    <citation type="journal article" date="2016" name="Nat. Commun.">
        <title>Thousands of microbial genomes shed light on interconnected biogeochemical processes in an aquifer system.</title>
        <authorList>
            <person name="Anantharaman K."/>
            <person name="Brown C.T."/>
            <person name="Hug L.A."/>
            <person name="Sharon I."/>
            <person name="Castelle C.J."/>
            <person name="Probst A.J."/>
            <person name="Thomas B.C."/>
            <person name="Singh A."/>
            <person name="Wilkins M.J."/>
            <person name="Karaoz U."/>
            <person name="Brodie E.L."/>
            <person name="Williams K.H."/>
            <person name="Hubbard S.S."/>
            <person name="Banfield J.F."/>
        </authorList>
    </citation>
    <scope>NUCLEOTIDE SEQUENCE [LARGE SCALE GENOMIC DNA]</scope>
</reference>
<keyword evidence="5 7" id="KW-0460">Magnesium</keyword>
<dbReference type="InterPro" id="IPR024086">
    <property type="entry name" value="GlmM_arc-type"/>
</dbReference>
<dbReference type="GO" id="GO:0009252">
    <property type="term" value="P:peptidoglycan biosynthetic process"/>
    <property type="evidence" value="ECO:0007669"/>
    <property type="project" value="TreeGrafter"/>
</dbReference>
<dbReference type="PANTHER" id="PTHR42946:SF1">
    <property type="entry name" value="PHOSPHOGLUCOMUTASE (ALPHA-D-GLUCOSE-1,6-BISPHOSPHATE-DEPENDENT)"/>
    <property type="match status" value="1"/>
</dbReference>
<evidence type="ECO:0000256" key="2">
    <source>
        <dbReference type="ARBA" id="ARBA00010231"/>
    </source>
</evidence>
<dbReference type="AlphaFoldDB" id="A0A1F6WI54"/>
<keyword evidence="6" id="KW-0413">Isomerase</keyword>
<dbReference type="GO" id="GO:0004615">
    <property type="term" value="F:phosphomannomutase activity"/>
    <property type="evidence" value="ECO:0007669"/>
    <property type="project" value="TreeGrafter"/>
</dbReference>
<feature type="domain" description="Alpha-D-phosphohexomutase alpha/beta/alpha" evidence="11">
    <location>
        <begin position="268"/>
        <end position="378"/>
    </location>
</feature>
<dbReference type="Gene3D" id="3.30.310.50">
    <property type="entry name" value="Alpha-D-phosphohexomutase, C-terminal domain"/>
    <property type="match status" value="1"/>
</dbReference>
<dbReference type="InterPro" id="IPR005841">
    <property type="entry name" value="Alpha-D-phosphohexomutase_SF"/>
</dbReference>
<dbReference type="GO" id="GO:0000287">
    <property type="term" value="F:magnesium ion binding"/>
    <property type="evidence" value="ECO:0007669"/>
    <property type="project" value="InterPro"/>
</dbReference>
<gene>
    <name evidence="12" type="ORF">A3B93_00020</name>
</gene>
<dbReference type="EMBL" id="MFUH01000024">
    <property type="protein sequence ID" value="OGI81587.1"/>
    <property type="molecule type" value="Genomic_DNA"/>
</dbReference>
<evidence type="ECO:0000313" key="12">
    <source>
        <dbReference type="EMBL" id="OGI81587.1"/>
    </source>
</evidence>
<comment type="caution">
    <text evidence="12">The sequence shown here is derived from an EMBL/GenBank/DDBJ whole genome shotgun (WGS) entry which is preliminary data.</text>
</comment>
<dbReference type="InterPro" id="IPR005845">
    <property type="entry name" value="A-D-PHexomutase_a/b/a-II"/>
</dbReference>
<dbReference type="Pfam" id="PF02878">
    <property type="entry name" value="PGM_PMM_I"/>
    <property type="match status" value="1"/>
</dbReference>
<dbReference type="GO" id="GO:0008966">
    <property type="term" value="F:phosphoglucosamine mutase activity"/>
    <property type="evidence" value="ECO:0007669"/>
    <property type="project" value="InterPro"/>
</dbReference>
<sequence length="459" mass="50415">MDKVSKLNVSGLRGIWPESLSEKIVADYVSAFARFVKKTDGWRILIGRDGRASGSLIRDIVIRTLATEGMEITDGGILPTPTVIFSARLPTQTGEMKFDGAVIITASHNPIEYNGLKFVNKKGLFADENEVREIESLRLPNTPRPDIKVREIVHDNTLISQHIKTIIEKIPVSAVRTRHFKVVADPVNASGCFATPELLRELGCENFIINGEPTGVFARPPEPLPVNLGDLAQAVLKNKADIGFAQDPDADRLVVVDEKGQVLSEEFTLALAVESVLSKTHGDVVINLSTSRVIDDIAEKYGGRVWRTKVGEANVVQGILEHKAIVGGEGNGGVIYPEINLARDSLVGMALILDLLAKHPPAQAGRKTVSEIVADFPRYFTRKEKLQFKGETEALYQTFLKKFPQAKSNMLDGLRLDFSDKSWLHIRPSNTEPVLRLIGEAPDQSTLDRLFADAGTLVT</sequence>
<evidence type="ECO:0000256" key="6">
    <source>
        <dbReference type="ARBA" id="ARBA00023235"/>
    </source>
</evidence>
<protein>
    <submittedName>
        <fullName evidence="12">Phosphoglucosamine mutase</fullName>
    </submittedName>
</protein>
<dbReference type="PROSITE" id="PS00710">
    <property type="entry name" value="PGM_PMM"/>
    <property type="match status" value="1"/>
</dbReference>
<dbReference type="InterPro" id="IPR005843">
    <property type="entry name" value="A-D-PHexomutase_C"/>
</dbReference>
<dbReference type="InterPro" id="IPR050060">
    <property type="entry name" value="Phosphoglucosamine_mutase"/>
</dbReference>
<comment type="similarity">
    <text evidence="2 7">Belongs to the phosphohexose mutase family.</text>
</comment>
<dbReference type="Pfam" id="PF02880">
    <property type="entry name" value="PGM_PMM_III"/>
    <property type="match status" value="1"/>
</dbReference>
<dbReference type="NCBIfam" id="TIGR03990">
    <property type="entry name" value="Arch_GlmM"/>
    <property type="match status" value="1"/>
</dbReference>
<proteinExistence type="inferred from homology"/>
<dbReference type="InterPro" id="IPR016066">
    <property type="entry name" value="A-D-PHexomutase_CS"/>
</dbReference>
<evidence type="ECO:0000259" key="11">
    <source>
        <dbReference type="Pfam" id="PF02880"/>
    </source>
</evidence>
<comment type="cofactor">
    <cofactor evidence="1">
        <name>Mg(2+)</name>
        <dbReference type="ChEBI" id="CHEBI:18420"/>
    </cofactor>
</comment>
<dbReference type="InterPro" id="IPR016055">
    <property type="entry name" value="A-D-PHexomutase_a/b/a-I/II/III"/>
</dbReference>
<evidence type="ECO:0000256" key="4">
    <source>
        <dbReference type="ARBA" id="ARBA00022723"/>
    </source>
</evidence>
<evidence type="ECO:0000259" key="8">
    <source>
        <dbReference type="Pfam" id="PF00408"/>
    </source>
</evidence>
<dbReference type="InterPro" id="IPR005844">
    <property type="entry name" value="A-D-PHexomutase_a/b/a-I"/>
</dbReference>
<dbReference type="GO" id="GO:0006048">
    <property type="term" value="P:UDP-N-acetylglucosamine biosynthetic process"/>
    <property type="evidence" value="ECO:0007669"/>
    <property type="project" value="TreeGrafter"/>
</dbReference>